<organism evidence="2">
    <name type="scientific">Eucampia antarctica</name>
    <dbReference type="NCBI Taxonomy" id="49252"/>
    <lineage>
        <taxon>Eukaryota</taxon>
        <taxon>Sar</taxon>
        <taxon>Stramenopiles</taxon>
        <taxon>Ochrophyta</taxon>
        <taxon>Bacillariophyta</taxon>
        <taxon>Mediophyceae</taxon>
        <taxon>Biddulphiophycidae</taxon>
        <taxon>Hemiaulales</taxon>
        <taxon>Hemiaulaceae</taxon>
        <taxon>Eucampia</taxon>
    </lineage>
</organism>
<gene>
    <name evidence="2" type="ORF">EANT1437_LOCUS9236</name>
</gene>
<dbReference type="AlphaFoldDB" id="A0A7S2RSJ3"/>
<keyword evidence="1" id="KW-1133">Transmembrane helix</keyword>
<reference evidence="2" key="1">
    <citation type="submission" date="2021-01" db="EMBL/GenBank/DDBJ databases">
        <authorList>
            <person name="Corre E."/>
            <person name="Pelletier E."/>
            <person name="Niang G."/>
            <person name="Scheremetjew M."/>
            <person name="Finn R."/>
            <person name="Kale V."/>
            <person name="Holt S."/>
            <person name="Cochrane G."/>
            <person name="Meng A."/>
            <person name="Brown T."/>
            <person name="Cohen L."/>
        </authorList>
    </citation>
    <scope>NUCLEOTIDE SEQUENCE</scope>
    <source>
        <strain evidence="2">CCMP1452</strain>
    </source>
</reference>
<evidence type="ECO:0000313" key="2">
    <source>
        <dbReference type="EMBL" id="CAD9679485.1"/>
    </source>
</evidence>
<feature type="transmembrane region" description="Helical" evidence="1">
    <location>
        <begin position="23"/>
        <end position="45"/>
    </location>
</feature>
<sequence>MSMEYVIVLKDRLSTNIGPLPTVWAFSVKHMMPSILLICFINLCASKQEDERARSVFAHYGNFEAAPYQIIGIAIVILTMLLFVVGVTFPDVYQMLVRPEISDYVDELNQGKISDGEKAEVDAEIATQPALNPENKNFVNEE</sequence>
<proteinExistence type="predicted"/>
<feature type="transmembrane region" description="Helical" evidence="1">
    <location>
        <begin position="66"/>
        <end position="89"/>
    </location>
</feature>
<accession>A0A7S2RSJ3</accession>
<protein>
    <submittedName>
        <fullName evidence="2">Uncharacterized protein</fullName>
    </submittedName>
</protein>
<dbReference type="EMBL" id="HBHI01018062">
    <property type="protein sequence ID" value="CAD9679485.1"/>
    <property type="molecule type" value="Transcribed_RNA"/>
</dbReference>
<keyword evidence="1" id="KW-0472">Membrane</keyword>
<evidence type="ECO:0000256" key="1">
    <source>
        <dbReference type="SAM" id="Phobius"/>
    </source>
</evidence>
<name>A0A7S2RSJ3_9STRA</name>
<keyword evidence="1" id="KW-0812">Transmembrane</keyword>